<dbReference type="PANTHER" id="PTHR47635:SF2">
    <property type="entry name" value="LAMG-LIKE JELLYROLL FOLD DOMAIN-CONTAINING PROTEIN"/>
    <property type="match status" value="1"/>
</dbReference>
<feature type="transmembrane region" description="Helical" evidence="3">
    <location>
        <begin position="9"/>
        <end position="27"/>
    </location>
</feature>
<proteinExistence type="predicted"/>
<dbReference type="PANTHER" id="PTHR47635">
    <property type="entry name" value="CUB DOMAIN-CONTAINING PROTEIN"/>
    <property type="match status" value="1"/>
</dbReference>
<feature type="transmembrane region" description="Helical" evidence="3">
    <location>
        <begin position="572"/>
        <end position="592"/>
    </location>
</feature>
<dbReference type="SUPFAM" id="SSF49899">
    <property type="entry name" value="Concanavalin A-like lectins/glucanases"/>
    <property type="match status" value="4"/>
</dbReference>
<feature type="domain" description="LamG-like jellyroll fold" evidence="4">
    <location>
        <begin position="1202"/>
        <end position="1332"/>
    </location>
</feature>
<dbReference type="Gene3D" id="3.40.50.150">
    <property type="entry name" value="Vaccinia Virus protein VP39"/>
    <property type="match status" value="1"/>
</dbReference>
<sequence length="1609" mass="175880">MKLKQSKKLLLLTCAIIIFTIIGFVIFNKTKETKAAWWNESWQFRQSIQVTNNTGTQNNVYISVTLNTNTASTSMQTDCGDFRFTRENGEVLPYYIVSGCRTATNVIHINFPTFDAGEQTIYFYYGNASAENGFVASDFASEASNYTIGVIGTVETGPGPVGYWSFDEGYGTTAHDETANRNDGTISGASWKPESECVVGKCLGFDGVNDKVTISATTSVVNTVVFWVKATTTTADFLKLNDVARISASNGIVSASGFGSPTIYVDGTVKSDITANAWHMIAITTATAINATSTIISFSNNQYFGGYIDDVKFYPYARSADQIKQDYAAGLAGVKTPGSGVSTMFGSASDKWLTDGLVGYWKMDETATTSGAIDSSGNSNTGAFISTASTTGGKFGNGGIFASSSNDYINVPDKESLNPRQVTLSAWVKSDSAGSYIIAKDPPDSDKGQTQPEKEEIEIAAQTGITEKIKTYVFDHKNILTISTFFYLALFLLGIYKIKRKDIGDNLVICAMALSGAAALIYEVAATQALTYFFNSSSYSVATAIISFLLGLALGSFIISKYLPKIIHPTRLLIVMQILAGIYALLVFPQYYKIVSVLPLFYDMVADSSVLTLGIKFFVGIIFLLFPTIMLGASFPLASALIIKDVKTAGSDVGRLYSWDLIGAVFGALVSGFILLPKFGLTIAFATGAVLNMLAGLLLCDIKKKKMLLALTGLAIFIPLIVFGIGNRSLAPLAFVSSPLETEPLVEKDILFRKESAFGEILVTNKNEQPALAISKIVQCNTNYPPLLKNLEKVLAVMPAKEKALDVGLGCGYSANAIASSSKINHLDIVEINPVLTNTLKYFDNDSLLSNEKVVLNNDDIMHYLARTQNTYDFVNVELNMPSLSQVSPFYSEEYFQLLKQKISPDGTIRLWVCCGNYEFVKAVYKTLDKVYQDITIKTDMDEREGKDNYYNTEFIIGGQAKTFEQNAAEKKLQKRIEGDKHFKISTLDNQSIGQIWYDWSQKNYKDYFIQPEKITKSKKPIIKDSYLFPLDVKPGDMMDAGARVVDENGIESVKISFPHEKGEDWVSLELSEGTIYDGLWKGEWPVHDTIDKTYYSRLVVENNDEIKEEKVIKWSDLVPPPPCWLMVFDQLSYTVDIGSSVAIGVMCTESGNDVGVDWIDNTSGGWGLIPENDTDIDCSGDVCSGLVNFSYFVYKNIACKEAGVYAIRVGYENIETFLTCNAVDKSDVPYALSTVNGGQFLIKSGDTDYIVDAMTDINDGEWHHLLGTYDGSAMKLYVDGNLEDTNTDFSGDLPVVVGDVHIGADYEASPGNFFNGQLDEVRVYNRALADAEVQRLYEWAPGPVMHLKMDEMSGASAFDSSAHGNEGALTNGPTWTQGKYGAAVQFDGDNDNILIDNGFDTVNHLTIAFWIKPNNMTLDQYVTFDGDKKSVILGYQDNYFNIYDYPTGTAADTQISATQGVWQYIVFTANETNIQGYKNGQLIFNVVGVLDAGATSYRLSAETGGFNGAIDDFRIYDYARTQKQILEDMNGGGLAVNSPMIELNFDEGYGAAAHNEGIGGAILNGTLVPGAGGGNTSATKMWDMGGKFKKAIELDGVDDYVSVPDFGY</sequence>
<feature type="transmembrane region" description="Helical" evidence="3">
    <location>
        <begin position="508"/>
        <end position="533"/>
    </location>
</feature>
<comment type="caution">
    <text evidence="5">The sequence shown here is derived from an EMBL/GenBank/DDBJ whole genome shotgun (WGS) entry which is preliminary data.</text>
</comment>
<evidence type="ECO:0000256" key="3">
    <source>
        <dbReference type="SAM" id="Phobius"/>
    </source>
</evidence>
<dbReference type="SUPFAM" id="SSF103473">
    <property type="entry name" value="MFS general substrate transporter"/>
    <property type="match status" value="1"/>
</dbReference>
<dbReference type="Pfam" id="PF13385">
    <property type="entry name" value="Laminin_G_3"/>
    <property type="match status" value="2"/>
</dbReference>
<reference evidence="5 6" key="1">
    <citation type="journal article" date="2015" name="Nature">
        <title>rRNA introns, odd ribosomes, and small enigmatic genomes across a large radiation of phyla.</title>
        <authorList>
            <person name="Brown C.T."/>
            <person name="Hug L.A."/>
            <person name="Thomas B.C."/>
            <person name="Sharon I."/>
            <person name="Castelle C.J."/>
            <person name="Singh A."/>
            <person name="Wilkins M.J."/>
            <person name="Williams K.H."/>
            <person name="Banfield J.F."/>
        </authorList>
    </citation>
    <scope>NUCLEOTIDE SEQUENCE [LARGE SCALE GENOMIC DNA]</scope>
</reference>
<evidence type="ECO:0000313" key="5">
    <source>
        <dbReference type="EMBL" id="KKQ69977.1"/>
    </source>
</evidence>
<dbReference type="Proteomes" id="UP000034022">
    <property type="component" value="Unassembled WGS sequence"/>
</dbReference>
<feature type="transmembrane region" description="Helical" evidence="3">
    <location>
        <begin position="656"/>
        <end position="675"/>
    </location>
</feature>
<keyword evidence="2" id="KW-1015">Disulfide bond</keyword>
<keyword evidence="3" id="KW-0472">Membrane</keyword>
<organism evidence="5 6">
    <name type="scientific">Candidatus Falkowbacteria bacterium GW2011_GWE1_38_31</name>
    <dbReference type="NCBI Taxonomy" id="1618638"/>
    <lineage>
        <taxon>Bacteria</taxon>
        <taxon>Candidatus Falkowiibacteriota</taxon>
    </lineage>
</organism>
<keyword evidence="3" id="KW-1133">Transmembrane helix</keyword>
<evidence type="ECO:0000313" key="6">
    <source>
        <dbReference type="Proteomes" id="UP000034022"/>
    </source>
</evidence>
<feature type="transmembrane region" description="Helical" evidence="3">
    <location>
        <begin position="539"/>
        <end position="560"/>
    </location>
</feature>
<dbReference type="InterPro" id="IPR018765">
    <property type="entry name" value="DUF2341"/>
</dbReference>
<dbReference type="EMBL" id="LBUU01000008">
    <property type="protein sequence ID" value="KKQ69977.1"/>
    <property type="molecule type" value="Genomic_DNA"/>
</dbReference>
<evidence type="ECO:0000259" key="4">
    <source>
        <dbReference type="SMART" id="SM00560"/>
    </source>
</evidence>
<keyword evidence="1" id="KW-0732">Signal</keyword>
<dbReference type="InterPro" id="IPR029063">
    <property type="entry name" value="SAM-dependent_MTases_sf"/>
</dbReference>
<keyword evidence="3" id="KW-0812">Transmembrane</keyword>
<feature type="transmembrane region" description="Helical" evidence="3">
    <location>
        <begin position="612"/>
        <end position="635"/>
    </location>
</feature>
<protein>
    <submittedName>
        <fullName evidence="5">Spermine synthase</fullName>
    </submittedName>
</protein>
<accession>A0A0G0JTI3</accession>
<dbReference type="Pfam" id="PF10102">
    <property type="entry name" value="DUF2341"/>
    <property type="match status" value="1"/>
</dbReference>
<dbReference type="SMART" id="SM00560">
    <property type="entry name" value="LamGL"/>
    <property type="match status" value="1"/>
</dbReference>
<feature type="transmembrane region" description="Helical" evidence="3">
    <location>
        <begin position="707"/>
        <end position="726"/>
    </location>
</feature>
<name>A0A0G0JTI3_9BACT</name>
<dbReference type="SUPFAM" id="SSF53335">
    <property type="entry name" value="S-adenosyl-L-methionine-dependent methyltransferases"/>
    <property type="match status" value="1"/>
</dbReference>
<dbReference type="PATRIC" id="fig|1618638.3.peg.1003"/>
<gene>
    <name evidence="5" type="ORF">US91_C0008G0097</name>
</gene>
<dbReference type="Gene3D" id="2.60.120.200">
    <property type="match status" value="4"/>
</dbReference>
<dbReference type="InterPro" id="IPR013320">
    <property type="entry name" value="ConA-like_dom_sf"/>
</dbReference>
<feature type="transmembrane region" description="Helical" evidence="3">
    <location>
        <begin position="681"/>
        <end position="700"/>
    </location>
</feature>
<dbReference type="InterPro" id="IPR036259">
    <property type="entry name" value="MFS_trans_sf"/>
</dbReference>
<dbReference type="NCBIfam" id="NF037959">
    <property type="entry name" value="MFS_SpdSyn"/>
    <property type="match status" value="1"/>
</dbReference>
<dbReference type="CDD" id="cd02440">
    <property type="entry name" value="AdoMet_MTases"/>
    <property type="match status" value="1"/>
</dbReference>
<dbReference type="Pfam" id="PF01564">
    <property type="entry name" value="Spermine_synth"/>
    <property type="match status" value="1"/>
</dbReference>
<feature type="transmembrane region" description="Helical" evidence="3">
    <location>
        <begin position="479"/>
        <end position="496"/>
    </location>
</feature>
<evidence type="ECO:0000256" key="2">
    <source>
        <dbReference type="ARBA" id="ARBA00023157"/>
    </source>
</evidence>
<dbReference type="InterPro" id="IPR006558">
    <property type="entry name" value="LamG-like"/>
</dbReference>
<evidence type="ECO:0000256" key="1">
    <source>
        <dbReference type="ARBA" id="ARBA00022729"/>
    </source>
</evidence>